<accession>A0A9W7KVI5</accession>
<sequence length="684" mass="76175">MLPSNFGSSLPPLTKVGSSPALDKLKGGTHCLSSCAGQEDMTFKPLGMSLIDIPPINNSSFENMVLSCDEVSQISVYQLRMTCESCLNILELLNSTLGDCTNLVTGMLSVNKLNQGRYCCNVIIEGEEEVLQDFAITLSGSPQVSEIEHKAMTTGSSRFYENFTLHLPHEEMVDARGEGGVKCSSPTPPTLSPIPPQNSPMSSGSFGSGGGLRSPTGGVSRQQRNSSPLSNFKKLMTIQANANKFVFKVSDSFDGSSHIMKETTCMETSEKKNTLNEYKIIKEIHKKGNVPGVVLTPIMFEEDVRSSMIYKMYKMDLFNFLGIYCKKHRVGGVPESMAVVWLAQLLISLRVLVNTNIIHRDLKLENILLDEFSNVVMTDFELAHQFSDTSNPPQGRNVEIVGTPMYIAPEVGKQEVVDLQKNDIWSLGVIAWELVCETNPWGLFVDKMHPSKIMEHTNNSKGPGPKPKFMSDQYYNFVCNLIQPRLQRFTVEQAMNHQIFKDIDLDNVDTLFPKKMPHAELMCNVEFLDDNLAQQQPQDGNLRRTSESRGFCRSLEKRPRISGHELSSTVTTVNENDDVEMNDVPTRVAKSALQREYSKFKVWQRQQKGVFEQRNKLFKQNLELKAIELKAGMKERAEFLSDAKEGVVGATSGEGKKRGGLFACLPRGSKAKKEKAPKGGRVIG</sequence>
<dbReference type="EMBL" id="BRXW01000181">
    <property type="protein sequence ID" value="GMI12816.1"/>
    <property type="molecule type" value="Genomic_DNA"/>
</dbReference>
<feature type="region of interest" description="Disordered" evidence="5">
    <location>
        <begin position="177"/>
        <end position="230"/>
    </location>
</feature>
<reference evidence="8" key="1">
    <citation type="journal article" date="2023" name="Commun. Biol.">
        <title>Genome analysis of Parmales, the sister group of diatoms, reveals the evolutionary specialization of diatoms from phago-mixotrophs to photoautotrophs.</title>
        <authorList>
            <person name="Ban H."/>
            <person name="Sato S."/>
            <person name="Yoshikawa S."/>
            <person name="Yamada K."/>
            <person name="Nakamura Y."/>
            <person name="Ichinomiya M."/>
            <person name="Sato N."/>
            <person name="Blanc-Mathieu R."/>
            <person name="Endo H."/>
            <person name="Kuwata A."/>
            <person name="Ogata H."/>
        </authorList>
    </citation>
    <scope>NUCLEOTIDE SEQUENCE [LARGE SCALE GENOMIC DNA]</scope>
    <source>
        <strain evidence="8">NIES 3700</strain>
    </source>
</reference>
<keyword evidence="1" id="KW-0808">Transferase</keyword>
<dbReference type="Proteomes" id="UP001165122">
    <property type="component" value="Unassembled WGS sequence"/>
</dbReference>
<feature type="domain" description="Protein kinase" evidence="6">
    <location>
        <begin position="232"/>
        <end position="500"/>
    </location>
</feature>
<dbReference type="GO" id="GO:0004674">
    <property type="term" value="F:protein serine/threonine kinase activity"/>
    <property type="evidence" value="ECO:0007669"/>
    <property type="project" value="InterPro"/>
</dbReference>
<dbReference type="GO" id="GO:0005776">
    <property type="term" value="C:autophagosome"/>
    <property type="evidence" value="ECO:0007669"/>
    <property type="project" value="TreeGrafter"/>
</dbReference>
<evidence type="ECO:0000256" key="3">
    <source>
        <dbReference type="ARBA" id="ARBA00022777"/>
    </source>
</evidence>
<keyword evidence="2" id="KW-0547">Nucleotide-binding</keyword>
<dbReference type="PROSITE" id="PS00108">
    <property type="entry name" value="PROTEIN_KINASE_ST"/>
    <property type="match status" value="1"/>
</dbReference>
<proteinExistence type="predicted"/>
<evidence type="ECO:0000313" key="8">
    <source>
        <dbReference type="Proteomes" id="UP001165122"/>
    </source>
</evidence>
<dbReference type="GO" id="GO:0000045">
    <property type="term" value="P:autophagosome assembly"/>
    <property type="evidence" value="ECO:0007669"/>
    <property type="project" value="TreeGrafter"/>
</dbReference>
<dbReference type="InterPro" id="IPR008271">
    <property type="entry name" value="Ser/Thr_kinase_AS"/>
</dbReference>
<dbReference type="InterPro" id="IPR011009">
    <property type="entry name" value="Kinase-like_dom_sf"/>
</dbReference>
<name>A0A9W7KVI5_9STRA</name>
<dbReference type="GO" id="GO:0016020">
    <property type="term" value="C:membrane"/>
    <property type="evidence" value="ECO:0007669"/>
    <property type="project" value="TreeGrafter"/>
</dbReference>
<dbReference type="GO" id="GO:0005829">
    <property type="term" value="C:cytosol"/>
    <property type="evidence" value="ECO:0007669"/>
    <property type="project" value="TreeGrafter"/>
</dbReference>
<dbReference type="PANTHER" id="PTHR24348:SF22">
    <property type="entry name" value="NON-SPECIFIC SERINE_THREONINE PROTEIN KINASE"/>
    <property type="match status" value="1"/>
</dbReference>
<comment type="caution">
    <text evidence="7">The sequence shown here is derived from an EMBL/GenBank/DDBJ whole genome shotgun (WGS) entry which is preliminary data.</text>
</comment>
<dbReference type="PROSITE" id="PS50011">
    <property type="entry name" value="PROTEIN_KINASE_DOM"/>
    <property type="match status" value="1"/>
</dbReference>
<dbReference type="GO" id="GO:0010506">
    <property type="term" value="P:regulation of autophagy"/>
    <property type="evidence" value="ECO:0007669"/>
    <property type="project" value="InterPro"/>
</dbReference>
<feature type="compositionally biased region" description="Polar residues" evidence="5">
    <location>
        <begin position="221"/>
        <end position="230"/>
    </location>
</feature>
<evidence type="ECO:0000256" key="5">
    <source>
        <dbReference type="SAM" id="MobiDB-lite"/>
    </source>
</evidence>
<dbReference type="InterPro" id="IPR000719">
    <property type="entry name" value="Prot_kinase_dom"/>
</dbReference>
<dbReference type="OrthoDB" id="206393at2759"/>
<organism evidence="7 8">
    <name type="scientific">Triparma laevis f. longispina</name>
    <dbReference type="NCBI Taxonomy" id="1714387"/>
    <lineage>
        <taxon>Eukaryota</taxon>
        <taxon>Sar</taxon>
        <taxon>Stramenopiles</taxon>
        <taxon>Ochrophyta</taxon>
        <taxon>Bolidophyceae</taxon>
        <taxon>Parmales</taxon>
        <taxon>Triparmaceae</taxon>
        <taxon>Triparma</taxon>
    </lineage>
</organism>
<evidence type="ECO:0000256" key="2">
    <source>
        <dbReference type="ARBA" id="ARBA00022741"/>
    </source>
</evidence>
<dbReference type="GO" id="GO:0005524">
    <property type="term" value="F:ATP binding"/>
    <property type="evidence" value="ECO:0007669"/>
    <property type="project" value="UniProtKB-KW"/>
</dbReference>
<protein>
    <recommendedName>
        <fullName evidence="6">Protein kinase domain-containing protein</fullName>
    </recommendedName>
</protein>
<evidence type="ECO:0000256" key="1">
    <source>
        <dbReference type="ARBA" id="ARBA00022679"/>
    </source>
</evidence>
<keyword evidence="8" id="KW-1185">Reference proteome</keyword>
<evidence type="ECO:0000259" key="6">
    <source>
        <dbReference type="PROSITE" id="PS50011"/>
    </source>
</evidence>
<dbReference type="SUPFAM" id="SSF56112">
    <property type="entry name" value="Protein kinase-like (PK-like)"/>
    <property type="match status" value="1"/>
</dbReference>
<keyword evidence="3" id="KW-0418">Kinase</keyword>
<dbReference type="PANTHER" id="PTHR24348">
    <property type="entry name" value="SERINE/THREONINE-PROTEIN KINASE UNC-51-RELATED"/>
    <property type="match status" value="1"/>
</dbReference>
<evidence type="ECO:0000256" key="4">
    <source>
        <dbReference type="ARBA" id="ARBA00022840"/>
    </source>
</evidence>
<dbReference type="InterPro" id="IPR045269">
    <property type="entry name" value="Atg1-like"/>
</dbReference>
<keyword evidence="4" id="KW-0067">ATP-binding</keyword>
<feature type="compositionally biased region" description="Pro residues" evidence="5">
    <location>
        <begin position="186"/>
        <end position="198"/>
    </location>
</feature>
<dbReference type="Gene3D" id="1.10.510.10">
    <property type="entry name" value="Transferase(Phosphotransferase) domain 1"/>
    <property type="match status" value="1"/>
</dbReference>
<dbReference type="SMART" id="SM00220">
    <property type="entry name" value="S_TKc"/>
    <property type="match status" value="1"/>
</dbReference>
<evidence type="ECO:0000313" key="7">
    <source>
        <dbReference type="EMBL" id="GMI12816.1"/>
    </source>
</evidence>
<dbReference type="Pfam" id="PF00069">
    <property type="entry name" value="Pkinase"/>
    <property type="match status" value="1"/>
</dbReference>
<dbReference type="GO" id="GO:0000407">
    <property type="term" value="C:phagophore assembly site"/>
    <property type="evidence" value="ECO:0007669"/>
    <property type="project" value="TreeGrafter"/>
</dbReference>
<gene>
    <name evidence="7" type="ORF">TrLO_g528</name>
</gene>
<dbReference type="AlphaFoldDB" id="A0A9W7KVI5"/>